<evidence type="ECO:0000259" key="1">
    <source>
        <dbReference type="Pfam" id="PF09588"/>
    </source>
</evidence>
<dbReference type="RefSeq" id="WP_073460402.1">
    <property type="nucleotide sequence ID" value="NZ_FRAP01000030.1"/>
</dbReference>
<dbReference type="Gene3D" id="3.90.320.10">
    <property type="match status" value="1"/>
</dbReference>
<dbReference type="NCBIfam" id="TIGR03033">
    <property type="entry name" value="phage_rel_nuc"/>
    <property type="match status" value="1"/>
</dbReference>
<keyword evidence="2" id="KW-0540">Nuclease</keyword>
<keyword evidence="3" id="KW-1185">Reference proteome</keyword>
<gene>
    <name evidence="2" type="ORF">SAMN05443637_13052</name>
</gene>
<dbReference type="InterPro" id="IPR011335">
    <property type="entry name" value="Restrct_endonuc-II-like"/>
</dbReference>
<dbReference type="PANTHER" id="PTHR46609">
    <property type="entry name" value="EXONUCLEASE, PHAGE-TYPE/RECB, C-TERMINAL DOMAIN-CONTAINING PROTEIN"/>
    <property type="match status" value="1"/>
</dbReference>
<dbReference type="Pfam" id="PF09588">
    <property type="entry name" value="YqaJ"/>
    <property type="match status" value="1"/>
</dbReference>
<accession>A0A1M7AXS4</accession>
<keyword evidence="2" id="KW-0255">Endonuclease</keyword>
<keyword evidence="2" id="KW-0378">Hydrolase</keyword>
<evidence type="ECO:0000313" key="3">
    <source>
        <dbReference type="Proteomes" id="UP000184363"/>
    </source>
</evidence>
<proteinExistence type="predicted"/>
<feature type="domain" description="YqaJ viral recombinase" evidence="1">
    <location>
        <begin position="28"/>
        <end position="158"/>
    </location>
</feature>
<dbReference type="EMBL" id="FRAP01000030">
    <property type="protein sequence ID" value="SHL47229.1"/>
    <property type="molecule type" value="Genomic_DNA"/>
</dbReference>
<organism evidence="2 3">
    <name type="scientific">Pseudonocardia thermophila</name>
    <dbReference type="NCBI Taxonomy" id="1848"/>
    <lineage>
        <taxon>Bacteria</taxon>
        <taxon>Bacillati</taxon>
        <taxon>Actinomycetota</taxon>
        <taxon>Actinomycetes</taxon>
        <taxon>Pseudonocardiales</taxon>
        <taxon>Pseudonocardiaceae</taxon>
        <taxon>Pseudonocardia</taxon>
    </lineage>
</organism>
<dbReference type="Proteomes" id="UP000184363">
    <property type="component" value="Unassembled WGS sequence"/>
</dbReference>
<dbReference type="SUPFAM" id="SSF52980">
    <property type="entry name" value="Restriction endonuclease-like"/>
    <property type="match status" value="1"/>
</dbReference>
<dbReference type="PANTHER" id="PTHR46609:SF6">
    <property type="entry name" value="EXONUCLEASE, PHAGE-TYPE_RECB, C-TERMINAL DOMAIN-CONTAINING PROTEIN-RELATED"/>
    <property type="match status" value="1"/>
</dbReference>
<name>A0A1M7AXS4_PSETH</name>
<dbReference type="InterPro" id="IPR011604">
    <property type="entry name" value="PDDEXK-like_dom_sf"/>
</dbReference>
<sequence length="311" mass="35059">MTRDVELRPGDRVGDAVYVGTWPASTPEWHEARRTTINGSEVAPILGISPYESPFSLWHRKVGLVGDIEQTPEMYWGSLHEATIREEFNRRHNRQFRPLGLFRHHQRTWQGGGPDGIDGDEILEIKFAVRGDAWGPDGTDEIPVHYRAQVLWYLDVFGFQRCHVVALIAGYDYREYLIEASPDEVAFMRAKAREFLDSVEAGIRPPIDGHEATYQTVRELHPDIDPVQVELPDHIAEPYLQALAAHRDAEAERRRCTALVLDAMGRARDAFYAGQLIARRQAKSHDGAVPYLVAARGVVDRFSATPKGTAA</sequence>
<dbReference type="AlphaFoldDB" id="A0A1M7AXS4"/>
<dbReference type="STRING" id="1848.SAMN05443637_13052"/>
<reference evidence="2 3" key="1">
    <citation type="submission" date="2016-11" db="EMBL/GenBank/DDBJ databases">
        <authorList>
            <person name="Jaros S."/>
            <person name="Januszkiewicz K."/>
            <person name="Wedrychowicz H."/>
        </authorList>
    </citation>
    <scope>NUCLEOTIDE SEQUENCE [LARGE SCALE GENOMIC DNA]</scope>
    <source>
        <strain evidence="2 3">DSM 43832</strain>
    </source>
</reference>
<evidence type="ECO:0000313" key="2">
    <source>
        <dbReference type="EMBL" id="SHL47229.1"/>
    </source>
</evidence>
<dbReference type="GO" id="GO:0004519">
    <property type="term" value="F:endonuclease activity"/>
    <property type="evidence" value="ECO:0007669"/>
    <property type="project" value="UniProtKB-KW"/>
</dbReference>
<protein>
    <submittedName>
        <fullName evidence="2">Putative phage-type endonuclease</fullName>
    </submittedName>
</protein>
<dbReference type="InterPro" id="IPR019080">
    <property type="entry name" value="YqaJ_viral_recombinase"/>
</dbReference>
<dbReference type="OrthoDB" id="3197230at2"/>
<dbReference type="InterPro" id="IPR017482">
    <property type="entry name" value="Lambda-type_endonuclease"/>
</dbReference>
<dbReference type="InterPro" id="IPR051703">
    <property type="entry name" value="NF-kappa-B_Signaling_Reg"/>
</dbReference>